<sequence>MPASGAIAFLADFPPSDCLVPWRRLPLSDAVYSRTKRCLVGTLLTGFSDFEDNFQSMTSGPMISSDLLFGIIFLLQTGAGLLGNSSLLCLYLSFLLAGHKLKPVDRILNHLCAANTLVLLSKGIPQTVAALGPKDFLGDMSCKLLFYFHRVARGTSLCTTCLLSCFQALTINSSAPRWAELKRKASEHVVSSCFTCWLLNLLLQIVTILNVTGPRPDRNSTLDTRYVYCTSNFRQSLSIVLYALLLAAVEFAFIALMVWASGAMMLTLSSHRQQVQHIQSKHFSHQSSPETRATHTVLVMVIIFVSSYFLSSILAFYLALIGKASARMYNVSTFVAACFPTCSSFVLISRFIQMSRLSFAWQMSKINFPKL</sequence>
<dbReference type="SUPFAM" id="SSF81321">
    <property type="entry name" value="Family A G protein-coupled receptor-like"/>
    <property type="match status" value="1"/>
</dbReference>
<dbReference type="Pfam" id="PF03402">
    <property type="entry name" value="V1R"/>
    <property type="match status" value="1"/>
</dbReference>
<evidence type="ECO:0000256" key="3">
    <source>
        <dbReference type="ARBA" id="ARBA00022475"/>
    </source>
</evidence>
<feature type="transmembrane region" description="Helical" evidence="11">
    <location>
        <begin position="331"/>
        <end position="352"/>
    </location>
</feature>
<reference evidence="14" key="1">
    <citation type="submission" date="2025-08" db="UniProtKB">
        <authorList>
            <consortium name="RefSeq"/>
        </authorList>
    </citation>
    <scope>IDENTIFICATION</scope>
</reference>
<keyword evidence="6 11" id="KW-1133">Transmembrane helix</keyword>
<keyword evidence="4 11" id="KW-0589">Pheromone response</keyword>
<evidence type="ECO:0000259" key="12">
    <source>
        <dbReference type="PROSITE" id="PS50262"/>
    </source>
</evidence>
<protein>
    <recommendedName>
        <fullName evidence="11">Vomeronasal type-1 receptor</fullName>
    </recommendedName>
</protein>
<accession>A0ABM1VKJ6</accession>
<evidence type="ECO:0000256" key="1">
    <source>
        <dbReference type="ARBA" id="ARBA00004651"/>
    </source>
</evidence>
<organism evidence="13 14">
    <name type="scientific">Echinops telfairi</name>
    <name type="common">Lesser hedgehog tenrec</name>
    <dbReference type="NCBI Taxonomy" id="9371"/>
    <lineage>
        <taxon>Eukaryota</taxon>
        <taxon>Metazoa</taxon>
        <taxon>Chordata</taxon>
        <taxon>Craniata</taxon>
        <taxon>Vertebrata</taxon>
        <taxon>Euteleostomi</taxon>
        <taxon>Mammalia</taxon>
        <taxon>Eutheria</taxon>
        <taxon>Afrotheria</taxon>
        <taxon>Tenrecidae</taxon>
        <taxon>Tenrecinae</taxon>
        <taxon>Echinops</taxon>
    </lineage>
</organism>
<keyword evidence="8 11" id="KW-0472">Membrane</keyword>
<evidence type="ECO:0000256" key="8">
    <source>
        <dbReference type="ARBA" id="ARBA00023136"/>
    </source>
</evidence>
<dbReference type="InterPro" id="IPR017452">
    <property type="entry name" value="GPCR_Rhodpsn_7TM"/>
</dbReference>
<dbReference type="InterPro" id="IPR004072">
    <property type="entry name" value="Vmron_rcpt_1"/>
</dbReference>
<keyword evidence="7 11" id="KW-0297">G-protein coupled receptor</keyword>
<evidence type="ECO:0000313" key="14">
    <source>
        <dbReference type="RefSeq" id="XP_030742083.2"/>
    </source>
</evidence>
<keyword evidence="13" id="KW-1185">Reference proteome</keyword>
<keyword evidence="10 11" id="KW-0807">Transducer</keyword>
<gene>
    <name evidence="14" type="primary">LOC115870327</name>
</gene>
<dbReference type="PRINTS" id="PR01534">
    <property type="entry name" value="VOMERONASL1R"/>
</dbReference>
<feature type="transmembrane region" description="Helical" evidence="11">
    <location>
        <begin position="67"/>
        <end position="97"/>
    </location>
</feature>
<keyword evidence="9 11" id="KW-0675">Receptor</keyword>
<dbReference type="RefSeq" id="XP_030742083.2">
    <property type="nucleotide sequence ID" value="XM_030886223.2"/>
</dbReference>
<evidence type="ECO:0000256" key="4">
    <source>
        <dbReference type="ARBA" id="ARBA00022507"/>
    </source>
</evidence>
<feature type="transmembrane region" description="Helical" evidence="11">
    <location>
        <begin position="297"/>
        <end position="319"/>
    </location>
</feature>
<feature type="transmembrane region" description="Helical" evidence="11">
    <location>
        <begin position="239"/>
        <end position="260"/>
    </location>
</feature>
<evidence type="ECO:0000313" key="13">
    <source>
        <dbReference type="Proteomes" id="UP000694863"/>
    </source>
</evidence>
<evidence type="ECO:0000256" key="9">
    <source>
        <dbReference type="ARBA" id="ARBA00023170"/>
    </source>
</evidence>
<evidence type="ECO:0000256" key="5">
    <source>
        <dbReference type="ARBA" id="ARBA00022692"/>
    </source>
</evidence>
<proteinExistence type="inferred from homology"/>
<comment type="similarity">
    <text evidence="2 11">Belongs to the G-protein coupled receptor 1 family.</text>
</comment>
<evidence type="ECO:0000256" key="6">
    <source>
        <dbReference type="ARBA" id="ARBA00022989"/>
    </source>
</evidence>
<evidence type="ECO:0000256" key="2">
    <source>
        <dbReference type="ARBA" id="ARBA00010663"/>
    </source>
</evidence>
<evidence type="ECO:0000256" key="7">
    <source>
        <dbReference type="ARBA" id="ARBA00023040"/>
    </source>
</evidence>
<evidence type="ECO:0000256" key="10">
    <source>
        <dbReference type="ARBA" id="ARBA00023224"/>
    </source>
</evidence>
<dbReference type="Gene3D" id="1.20.1070.10">
    <property type="entry name" value="Rhodopsin 7-helix transmembrane proteins"/>
    <property type="match status" value="1"/>
</dbReference>
<dbReference type="PANTHER" id="PTHR24062">
    <property type="entry name" value="VOMERONASAL TYPE-1 RECEPTOR"/>
    <property type="match status" value="1"/>
</dbReference>
<keyword evidence="3 11" id="KW-1003">Cell membrane</keyword>
<name>A0ABM1VKJ6_ECHTE</name>
<dbReference type="PROSITE" id="PS50262">
    <property type="entry name" value="G_PROTEIN_RECEP_F1_2"/>
    <property type="match status" value="1"/>
</dbReference>
<evidence type="ECO:0000256" key="11">
    <source>
        <dbReference type="RuleBase" id="RU364061"/>
    </source>
</evidence>
<comment type="caution">
    <text evidence="11">Lacks conserved residue(s) required for the propagation of feature annotation.</text>
</comment>
<dbReference type="Proteomes" id="UP000694863">
    <property type="component" value="Unplaced"/>
</dbReference>
<keyword evidence="5 11" id="KW-0812">Transmembrane</keyword>
<comment type="subcellular location">
    <subcellularLocation>
        <location evidence="1 11">Cell membrane</location>
        <topology evidence="1 11">Multi-pass membrane protein</topology>
    </subcellularLocation>
</comment>
<feature type="domain" description="G-protein coupled receptors family 1 profile" evidence="12">
    <location>
        <begin position="83"/>
        <end position="347"/>
    </location>
</feature>
<dbReference type="GeneID" id="115870327"/>